<protein>
    <submittedName>
        <fullName evidence="3">AER160C-Ap</fullName>
    </submittedName>
</protein>
<reference evidence="3 4" key="1">
    <citation type="journal article" date="2004" name="Science">
        <title>The Ashbya gossypii genome as a tool for mapping the ancient Saccharomyces cerevisiae genome.</title>
        <authorList>
            <person name="Dietrich F.S."/>
            <person name="Voegeli S."/>
            <person name="Brachat S."/>
            <person name="Lerch A."/>
            <person name="Gates K."/>
            <person name="Steiner S."/>
            <person name="Mohr C."/>
            <person name="Pohlmann R."/>
            <person name="Luedi P."/>
            <person name="Choi S."/>
            <person name="Wing R.A."/>
            <person name="Flavier A."/>
            <person name="Gaffney T.D."/>
            <person name="Philippsen P."/>
        </authorList>
    </citation>
    <scope>NUCLEOTIDE SEQUENCE [LARGE SCALE GENOMIC DNA]</scope>
    <source>
        <strain evidence="4">ATCC 10895 / CBS 109.51 / FGSC 9923 / NRRL Y-1056</strain>
    </source>
</reference>
<feature type="region of interest" description="Disordered" evidence="2">
    <location>
        <begin position="415"/>
        <end position="437"/>
    </location>
</feature>
<dbReference type="OMA" id="EKEQEHY"/>
<dbReference type="OrthoDB" id="4057194at2759"/>
<organism evidence="3 4">
    <name type="scientific">Eremothecium gossypii (strain ATCC 10895 / CBS 109.51 / FGSC 9923 / NRRL Y-1056)</name>
    <name type="common">Yeast</name>
    <name type="synonym">Ashbya gossypii</name>
    <dbReference type="NCBI Taxonomy" id="284811"/>
    <lineage>
        <taxon>Eukaryota</taxon>
        <taxon>Fungi</taxon>
        <taxon>Dikarya</taxon>
        <taxon>Ascomycota</taxon>
        <taxon>Saccharomycotina</taxon>
        <taxon>Saccharomycetes</taxon>
        <taxon>Saccharomycetales</taxon>
        <taxon>Saccharomycetaceae</taxon>
        <taxon>Eremothecium</taxon>
    </lineage>
</organism>
<dbReference type="KEGG" id="ago:AGOS_AER160CA"/>
<evidence type="ECO:0000313" key="4">
    <source>
        <dbReference type="Proteomes" id="UP000000591"/>
    </source>
</evidence>
<dbReference type="HOGENOM" id="CLU_608296_0_0_1"/>
<proteinExistence type="predicted"/>
<keyword evidence="1" id="KW-0175">Coiled coil</keyword>
<dbReference type="Proteomes" id="UP000000591">
    <property type="component" value="Chromosome V"/>
</dbReference>
<sequence>MAVSIAAGDTSGAKGPYTKNLTKLENQIVRFEKEQEHYEEALLEKDLLIKSQTNKIRELSEQAQQVTLELKSERERLDELLHQWEDTNRELRQALEMAKANCGIYQRRANKYQEENRLLELELGELKLQYDGVIAQLCSLERVVAEAPADCGLGGDMLDEAPASAVSQMGMLDIWIQESGTTVGADELHSHNNHTTHNNTHCKSANTNNDNDNNSANVNTVNINVDYSGAESDEDFPTFDEDQDLQERLFNDVIETDESVHEQGNHSSFLAEEMADSYKQYIRKLELENEMLLRQNRGLIRRCEELHIQSGLTAKYDIIRSASAGNKDAGYSEYGSKRSVSFHMTLPRLGQGEPLQLWNADPVRPSTTFTASHAGEYTEFFPATGICGLKWHTFVPKNAMDVLIFQRALSQVKGSGSVGARAPPRTAPQASTSGNSQITGQLGQYVTCVD</sequence>
<dbReference type="RefSeq" id="NP_001342270.1">
    <property type="nucleotide sequence ID" value="NM_001355328.1"/>
</dbReference>
<feature type="compositionally biased region" description="Polar residues" evidence="2">
    <location>
        <begin position="428"/>
        <end position="437"/>
    </location>
</feature>
<name>D8FGD4_EREGS</name>
<feature type="region of interest" description="Disordered" evidence="2">
    <location>
        <begin position="193"/>
        <end position="213"/>
    </location>
</feature>
<keyword evidence="4" id="KW-1185">Reference proteome</keyword>
<dbReference type="InParanoid" id="D8FGD4"/>
<dbReference type="EMBL" id="AE016818">
    <property type="protein sequence ID" value="ADJ41777.1"/>
    <property type="molecule type" value="Genomic_DNA"/>
</dbReference>
<evidence type="ECO:0000313" key="3">
    <source>
        <dbReference type="EMBL" id="ADJ41777.1"/>
    </source>
</evidence>
<feature type="coiled-coil region" evidence="1">
    <location>
        <begin position="275"/>
        <end position="302"/>
    </location>
</feature>
<evidence type="ECO:0000256" key="1">
    <source>
        <dbReference type="SAM" id="Coils"/>
    </source>
</evidence>
<evidence type="ECO:0000256" key="2">
    <source>
        <dbReference type="SAM" id="MobiDB-lite"/>
    </source>
</evidence>
<accession>D8FGD4</accession>
<reference evidence="4" key="2">
    <citation type="journal article" date="2013" name="G3 (Bethesda)">
        <title>Genomes of Ashbya fungi isolated from insects reveal four mating-type loci, numerous translocations, lack of transposons, and distinct gene duplications.</title>
        <authorList>
            <person name="Dietrich F.S."/>
            <person name="Voegeli S."/>
            <person name="Kuo S."/>
            <person name="Philippsen P."/>
        </authorList>
    </citation>
    <scope>GENOME REANNOTATION</scope>
    <source>
        <strain evidence="4">ATCC 10895 / CBS 109.51 / FGSC 9923 / NRRL Y-1056</strain>
    </source>
</reference>
<gene>
    <name evidence="3" type="ORF">AGOS_AER160CA</name>
</gene>
<feature type="coiled-coil region" evidence="1">
    <location>
        <begin position="21"/>
        <end position="129"/>
    </location>
</feature>
<dbReference type="AlphaFoldDB" id="D8FGD4"/>
<dbReference type="GeneID" id="9487592"/>